<proteinExistence type="predicted"/>
<organism evidence="3 4">
    <name type="scientific">Thalassovita gelatinovora</name>
    <name type="common">Thalassobius gelatinovorus</name>
    <dbReference type="NCBI Taxonomy" id="53501"/>
    <lineage>
        <taxon>Bacteria</taxon>
        <taxon>Pseudomonadati</taxon>
        <taxon>Pseudomonadota</taxon>
        <taxon>Alphaproteobacteria</taxon>
        <taxon>Rhodobacterales</taxon>
        <taxon>Roseobacteraceae</taxon>
        <taxon>Thalassovita</taxon>
    </lineage>
</organism>
<dbReference type="Proteomes" id="UP000051587">
    <property type="component" value="Unassembled WGS sequence"/>
</dbReference>
<feature type="domain" description="Nucleotide-diphospho-sugar transferase" evidence="2">
    <location>
        <begin position="79"/>
        <end position="186"/>
    </location>
</feature>
<protein>
    <recommendedName>
        <fullName evidence="2">Nucleotide-diphospho-sugar transferase domain-containing protein</fullName>
    </recommendedName>
</protein>
<keyword evidence="4" id="KW-1185">Reference proteome</keyword>
<dbReference type="AlphaFoldDB" id="A0A0P1G2N9"/>
<comment type="catalytic activity">
    <reaction evidence="1">
        <text>(S)-malate + NAD(+) = oxaloacetate + NADH + H(+)</text>
        <dbReference type="Rhea" id="RHEA:21432"/>
        <dbReference type="ChEBI" id="CHEBI:15378"/>
        <dbReference type="ChEBI" id="CHEBI:15589"/>
        <dbReference type="ChEBI" id="CHEBI:16452"/>
        <dbReference type="ChEBI" id="CHEBI:57540"/>
        <dbReference type="ChEBI" id="CHEBI:57945"/>
        <dbReference type="EC" id="1.1.1.37"/>
    </reaction>
</comment>
<dbReference type="InterPro" id="IPR001252">
    <property type="entry name" value="Malate_DH_AS"/>
</dbReference>
<evidence type="ECO:0000313" key="3">
    <source>
        <dbReference type="EMBL" id="CUH68111.1"/>
    </source>
</evidence>
<gene>
    <name evidence="3" type="ORF">TG4357_03395</name>
</gene>
<dbReference type="GO" id="GO:0006108">
    <property type="term" value="P:malate metabolic process"/>
    <property type="evidence" value="ECO:0007669"/>
    <property type="project" value="InterPro"/>
</dbReference>
<evidence type="ECO:0000313" key="4">
    <source>
        <dbReference type="Proteomes" id="UP000051587"/>
    </source>
</evidence>
<dbReference type="InterPro" id="IPR029044">
    <property type="entry name" value="Nucleotide-diphossugar_trans"/>
</dbReference>
<name>A0A0P1G2N9_THAGE</name>
<evidence type="ECO:0000259" key="2">
    <source>
        <dbReference type="Pfam" id="PF03407"/>
    </source>
</evidence>
<dbReference type="EMBL" id="CYSA01000027">
    <property type="protein sequence ID" value="CUH68111.1"/>
    <property type="molecule type" value="Genomic_DNA"/>
</dbReference>
<dbReference type="STRING" id="53501.SAMN04488043_104267"/>
<dbReference type="SUPFAM" id="SSF53448">
    <property type="entry name" value="Nucleotide-diphospho-sugar transferases"/>
    <property type="match status" value="1"/>
</dbReference>
<dbReference type="GO" id="GO:0030060">
    <property type="term" value="F:L-malate dehydrogenase (NAD+) activity"/>
    <property type="evidence" value="ECO:0007669"/>
    <property type="project" value="UniProtKB-EC"/>
</dbReference>
<accession>A0A0P1G2N9</accession>
<evidence type="ECO:0000256" key="1">
    <source>
        <dbReference type="ARBA" id="ARBA00048313"/>
    </source>
</evidence>
<dbReference type="Gene3D" id="3.90.550.10">
    <property type="entry name" value="Spore Coat Polysaccharide Biosynthesis Protein SpsA, Chain A"/>
    <property type="match status" value="1"/>
</dbReference>
<dbReference type="RefSeq" id="WP_233487550.1">
    <property type="nucleotide sequence ID" value="NZ_CP051181.1"/>
</dbReference>
<dbReference type="InterPro" id="IPR005069">
    <property type="entry name" value="Nucl-diP-sugar_transferase"/>
</dbReference>
<dbReference type="PROSITE" id="PS00068">
    <property type="entry name" value="MDH"/>
    <property type="match status" value="1"/>
</dbReference>
<reference evidence="3 4" key="1">
    <citation type="submission" date="2015-09" db="EMBL/GenBank/DDBJ databases">
        <authorList>
            <consortium name="Swine Surveillance"/>
        </authorList>
    </citation>
    <scope>NUCLEOTIDE SEQUENCE [LARGE SCALE GENOMIC DNA]</scope>
    <source>
        <strain evidence="3 4">CECT 4357</strain>
    </source>
</reference>
<dbReference type="Pfam" id="PF03407">
    <property type="entry name" value="Nucleotid_trans"/>
    <property type="match status" value="1"/>
</dbReference>
<sequence length="251" mass="28453">MGETMRDGVILVATGAGYVDLAVQCLASIRHSNPGVPVDLFTDLPDAPGVDGFDRVHPVPSTHPRVKLECLSKARFDRVLFLDCDTLVIAPLGDLFDLADRFALSLAHDVRRRMELIQDGTHPTPYAFPQLNSGVMLYRNDAEMAAFFAEWKRRYEGSDGDRDQPVLKDLLWDSDLRFYVLPPEFNLRRVTMLDAWEPLDAVPTIIHSHRLLQHLRGRGARVTTLDELRALERIALEEEWRADGADAPWQR</sequence>